<evidence type="ECO:0008006" key="5">
    <source>
        <dbReference type="Google" id="ProtNLM"/>
    </source>
</evidence>
<dbReference type="Gene3D" id="2.60.40.1220">
    <property type="match status" value="1"/>
</dbReference>
<dbReference type="EMBL" id="AODQ01000007">
    <property type="protein sequence ID" value="EMR04374.1"/>
    <property type="molecule type" value="Genomic_DNA"/>
</dbReference>
<dbReference type="InterPro" id="IPR014755">
    <property type="entry name" value="Cu-Rt/internalin_Ig-like"/>
</dbReference>
<accession>M7P198</accession>
<evidence type="ECO:0000313" key="3">
    <source>
        <dbReference type="EMBL" id="EMR04374.1"/>
    </source>
</evidence>
<dbReference type="STRING" id="1279009.ADICEAN_00537"/>
<keyword evidence="1 2" id="KW-0732">Signal</keyword>
<dbReference type="AlphaFoldDB" id="M7P198"/>
<gene>
    <name evidence="3" type="ORF">ADICEAN_00537</name>
</gene>
<dbReference type="Proteomes" id="UP000011910">
    <property type="component" value="Unassembled WGS sequence"/>
</dbReference>
<organism evidence="3 4">
    <name type="scientific">Cesiribacter andamanensis AMV16</name>
    <dbReference type="NCBI Taxonomy" id="1279009"/>
    <lineage>
        <taxon>Bacteria</taxon>
        <taxon>Pseudomonadati</taxon>
        <taxon>Bacteroidota</taxon>
        <taxon>Cytophagia</taxon>
        <taxon>Cytophagales</taxon>
        <taxon>Cesiribacteraceae</taxon>
        <taxon>Cesiribacter</taxon>
    </lineage>
</organism>
<name>M7P198_9BACT</name>
<keyword evidence="4" id="KW-1185">Reference proteome</keyword>
<dbReference type="OrthoDB" id="9758406at2"/>
<protein>
    <recommendedName>
        <fullName evidence="5">LTD domain-containing protein</fullName>
    </recommendedName>
</protein>
<evidence type="ECO:0000256" key="1">
    <source>
        <dbReference type="ARBA" id="ARBA00022729"/>
    </source>
</evidence>
<feature type="chain" id="PRO_5004082853" description="LTD domain-containing protein" evidence="2">
    <location>
        <begin position="21"/>
        <end position="381"/>
    </location>
</feature>
<evidence type="ECO:0000313" key="4">
    <source>
        <dbReference type="Proteomes" id="UP000011910"/>
    </source>
</evidence>
<dbReference type="eggNOG" id="COG4288">
    <property type="taxonomic scope" value="Bacteria"/>
</dbReference>
<feature type="signal peptide" evidence="2">
    <location>
        <begin position="1"/>
        <end position="20"/>
    </location>
</feature>
<evidence type="ECO:0000256" key="2">
    <source>
        <dbReference type="SAM" id="SignalP"/>
    </source>
</evidence>
<comment type="caution">
    <text evidence="3">The sequence shown here is derived from an EMBL/GenBank/DDBJ whole genome shotgun (WGS) entry which is preliminary data.</text>
</comment>
<dbReference type="RefSeq" id="WP_009193944.1">
    <property type="nucleotide sequence ID" value="NZ_AODQ01000007.1"/>
</dbReference>
<reference evidence="3 4" key="1">
    <citation type="journal article" date="2013" name="Genome Announc.">
        <title>Draft Genome Sequence of Cesiribacter andamanensis Strain AMV16T, Isolated from a Soil Sample from a Mud Volcano in the Andaman Islands, India.</title>
        <authorList>
            <person name="Shivaji S."/>
            <person name="Ara S."/>
            <person name="Begum Z."/>
            <person name="Srinivas T.N."/>
            <person name="Singh A."/>
            <person name="Kumar Pinnaka A."/>
        </authorList>
    </citation>
    <scope>NUCLEOTIDE SEQUENCE [LARGE SCALE GENOMIC DNA]</scope>
    <source>
        <strain evidence="3 4">AMV16</strain>
    </source>
</reference>
<proteinExistence type="predicted"/>
<sequence>MPGLICLVLHCLLLFSKAYGQENSFPYRQSFEESFATGTATPFLPGWWGNEVAASSRIFQSPLARSGSAALAAEPTSSFVADIRLQLDTRSLQGATLSFWARGARNGSGSRPSQLLLSYSADGGSTFSTPELVADFANADGSYAYFSYPLPPELMQLPDAVIRWQVRRSEEGAGTAARILLDDVLVEAATPRLQLLAAEARSAQELVLTFNLPVAPASAGQPGNYTLSPAVPIIAAQRSTSNPRQVVLSTGRLQAGTYSLTVTNLLPDQGGEPLASATVSFAYTAAPQYRDIVINELFADPNPKGSLRPQPVVLPTEATAEFVELFNASQEAHNLQQLRLSGGRLPDYVLEPGAYVLAVPAGKAALFAQWGPVVEVEAGAA</sequence>